<accession>A0A1B1YRH7</accession>
<evidence type="ECO:0000313" key="3">
    <source>
        <dbReference type="Proteomes" id="UP000092952"/>
    </source>
</evidence>
<dbReference type="SUPFAM" id="SSF56112">
    <property type="entry name" value="Protein kinase-like (PK-like)"/>
    <property type="match status" value="1"/>
</dbReference>
<dbReference type="InterPro" id="IPR041726">
    <property type="entry name" value="ACAD10_11_N"/>
</dbReference>
<dbReference type="Gene3D" id="3.90.1200.10">
    <property type="match status" value="1"/>
</dbReference>
<keyword evidence="3" id="KW-1185">Reference proteome</keyword>
<dbReference type="RefSeq" id="WP_068802885.1">
    <property type="nucleotide sequence ID" value="NZ_CP014671.1"/>
</dbReference>
<gene>
    <name evidence="2" type="ORF">PG2T_03715</name>
</gene>
<dbReference type="AlphaFoldDB" id="A0A1B1YRH7"/>
<dbReference type="InParanoid" id="A0A1B1YRH7"/>
<dbReference type="STRING" id="1810504.PG2T_03715"/>
<sequence>MNEAAALGEALAPWAREQFGTEARITGLALLAGGASQQSWRLDIVTPAGALALVMRRDTGGRMFVAALGRADEFAVIELAYKAGVAVPRPYAYLPDVHGKAAFVMAGLEGETLGRRIVREPNLANARRVLPQQMGSALAAIHGIAATEAAFLAGPAAGEGAAAYGLRLLEQELATVAEPYPALELGLAWLRAHLPAELPPVLCHGDYRVGNVVVNEAGLVGVLDWEFAHRGHPGEDLTFGAIRAWRFGEAGKRYGGVDDMAAFLSAYNTARGTHFTERELYWFEVASNIKWAIATVTQARRHLSGQEPSLELASLGRMTAEIELEILSLLDPRHPRHPGD</sequence>
<dbReference type="InterPro" id="IPR011009">
    <property type="entry name" value="Kinase-like_dom_sf"/>
</dbReference>
<dbReference type="CDD" id="cd05154">
    <property type="entry name" value="ACAD10_11_N-like"/>
    <property type="match status" value="1"/>
</dbReference>
<evidence type="ECO:0000259" key="1">
    <source>
        <dbReference type="Pfam" id="PF01636"/>
    </source>
</evidence>
<name>A0A1B1YRH7_9GAMM</name>
<dbReference type="PANTHER" id="PTHR21310">
    <property type="entry name" value="AMINOGLYCOSIDE PHOSPHOTRANSFERASE-RELATED-RELATED"/>
    <property type="match status" value="1"/>
</dbReference>
<protein>
    <recommendedName>
        <fullName evidence="1">Aminoglycoside phosphotransferase domain-containing protein</fullName>
    </recommendedName>
</protein>
<dbReference type="InterPro" id="IPR002575">
    <property type="entry name" value="Aminoglycoside_PTrfase"/>
</dbReference>
<dbReference type="Pfam" id="PF01636">
    <property type="entry name" value="APH"/>
    <property type="match status" value="1"/>
</dbReference>
<proteinExistence type="predicted"/>
<dbReference type="PANTHER" id="PTHR21310:SF57">
    <property type="entry name" value="BLR2944 PROTEIN"/>
    <property type="match status" value="1"/>
</dbReference>
<dbReference type="Gene3D" id="3.30.200.20">
    <property type="entry name" value="Phosphorylase Kinase, domain 1"/>
    <property type="match status" value="1"/>
</dbReference>
<dbReference type="OrthoDB" id="179763at2"/>
<organism evidence="2 3">
    <name type="scientific">Immundisolibacter cernigliae</name>
    <dbReference type="NCBI Taxonomy" id="1810504"/>
    <lineage>
        <taxon>Bacteria</taxon>
        <taxon>Pseudomonadati</taxon>
        <taxon>Pseudomonadota</taxon>
        <taxon>Gammaproteobacteria</taxon>
        <taxon>Immundisolibacterales</taxon>
        <taxon>Immundisolibacteraceae</taxon>
        <taxon>Immundisolibacter</taxon>
    </lineage>
</organism>
<dbReference type="InterPro" id="IPR051678">
    <property type="entry name" value="AGP_Transferase"/>
</dbReference>
<reference evidence="3" key="1">
    <citation type="submission" date="2016-03" db="EMBL/GenBank/DDBJ databases">
        <title>Complete genome sequence of Solimmundus cernigliae, representing a novel lineage of polycyclic aromatic hydrocarbon degraders within the Gammaproteobacteria.</title>
        <authorList>
            <person name="Singleton D.R."/>
            <person name="Dickey A.N."/>
            <person name="Scholl E.H."/>
            <person name="Wright F.A."/>
            <person name="Aitken M.D."/>
        </authorList>
    </citation>
    <scope>NUCLEOTIDE SEQUENCE [LARGE SCALE GENOMIC DNA]</scope>
    <source>
        <strain evidence="3">TR3.2</strain>
    </source>
</reference>
<feature type="domain" description="Aminoglycoside phosphotransferase" evidence="1">
    <location>
        <begin position="30"/>
        <end position="272"/>
    </location>
</feature>
<dbReference type="KEGG" id="gbi:PG2T_03715"/>
<evidence type="ECO:0000313" key="2">
    <source>
        <dbReference type="EMBL" id="ANX03386.1"/>
    </source>
</evidence>
<dbReference type="EMBL" id="CP014671">
    <property type="protein sequence ID" value="ANX03386.1"/>
    <property type="molecule type" value="Genomic_DNA"/>
</dbReference>
<dbReference type="Proteomes" id="UP000092952">
    <property type="component" value="Chromosome"/>
</dbReference>